<dbReference type="eggNOG" id="KOG2296">
    <property type="taxonomic scope" value="Eukaryota"/>
</dbReference>
<dbReference type="GO" id="GO:0016020">
    <property type="term" value="C:membrane"/>
    <property type="evidence" value="ECO:0000318"/>
    <property type="project" value="GO_Central"/>
</dbReference>
<organism evidence="7 8">
    <name type="scientific">Trichomonas vaginalis (strain ATCC PRA-98 / G3)</name>
    <dbReference type="NCBI Taxonomy" id="412133"/>
    <lineage>
        <taxon>Eukaryota</taxon>
        <taxon>Metamonada</taxon>
        <taxon>Parabasalia</taxon>
        <taxon>Trichomonadida</taxon>
        <taxon>Trichomonadidae</taxon>
        <taxon>Trichomonas</taxon>
    </lineage>
</organism>
<dbReference type="InterPro" id="IPR006876">
    <property type="entry name" value="LMBR1-like_membr_prot"/>
</dbReference>
<sequence length="557" mass="63216">MDLQSIICLVSCVVLIAVITVFYWFYGAFRHPAWASSFMVFSACIPVIIVSGILPYDISLNLFGHTNETPKVLYICLEILYWTSFILTWIIVPFAVSYLSYSHSISIKHRIWFVIRENLIFFGVAGGLVLIFGIVMIATKKLDPKGLFSLAIALGNAYGLILQCLAFGYAFVKVPMNIWRNADPGFKYKNSVYQLFKETKRCAAAVADADAALDHWRRCRENIEGEMAEKYLDLGRPRAENIDLLKSALPIPERFYTSQCTNRKINAVRKIDWKHCTEANIEDFFYLMDQTANALDQCKNYVNYTAVVAEKSLAKFKKSVESGKKASITKILIRAADILLMVLIGISFYNEILMIPSKQKYTLFNYLSHCHMSQYIGQILITFPLISFYLFLGGWALVQLRIGSFYRFIAHASNGNTLNYWAILIARFGPTVGYHYMLQVGASNAAFVKVMGNMNDVYFIGNSFNYISPSIMIIVAIFVAFDIWDRIKPKLCCKAFHTYPNDVSLAWAKDLQVGEEVLCELSLQAKDMIDSNKAFSVVNIGEQRTADYVPVEDELMD</sequence>
<evidence type="ECO:0000256" key="6">
    <source>
        <dbReference type="SAM" id="Phobius"/>
    </source>
</evidence>
<accession>A2EHB0</accession>
<feature type="transmembrane region" description="Helical" evidence="6">
    <location>
        <begin position="331"/>
        <end position="355"/>
    </location>
</feature>
<feature type="transmembrane region" description="Helical" evidence="6">
    <location>
        <begin position="457"/>
        <end position="481"/>
    </location>
</feature>
<dbReference type="FunCoup" id="A2EHB0">
    <property type="interactions" value="299"/>
</dbReference>
<proteinExistence type="inferred from homology"/>
<dbReference type="InterPro" id="IPR051584">
    <property type="entry name" value="GPCR-associated_LMBR1"/>
</dbReference>
<comment type="similarity">
    <text evidence="2">Belongs to the LIMR family.</text>
</comment>
<keyword evidence="3 6" id="KW-0812">Transmembrane</keyword>
<evidence type="ECO:0000256" key="1">
    <source>
        <dbReference type="ARBA" id="ARBA00004141"/>
    </source>
</evidence>
<evidence type="ECO:0000256" key="5">
    <source>
        <dbReference type="ARBA" id="ARBA00023136"/>
    </source>
</evidence>
<evidence type="ECO:0000313" key="8">
    <source>
        <dbReference type="Proteomes" id="UP000001542"/>
    </source>
</evidence>
<dbReference type="AlphaFoldDB" id="A2EHB0"/>
<dbReference type="KEGG" id="tva:4765885"/>
<evidence type="ECO:0000313" key="7">
    <source>
        <dbReference type="EMBL" id="EAY07989.1"/>
    </source>
</evidence>
<feature type="transmembrane region" description="Helical" evidence="6">
    <location>
        <begin position="79"/>
        <end position="99"/>
    </location>
</feature>
<dbReference type="RefSeq" id="XP_001320212.1">
    <property type="nucleotide sequence ID" value="XM_001320177.1"/>
</dbReference>
<evidence type="ECO:0000256" key="3">
    <source>
        <dbReference type="ARBA" id="ARBA00022692"/>
    </source>
</evidence>
<feature type="transmembrane region" description="Helical" evidence="6">
    <location>
        <begin position="119"/>
        <end position="138"/>
    </location>
</feature>
<dbReference type="OrthoDB" id="203099at2759"/>
<keyword evidence="4 6" id="KW-1133">Transmembrane helix</keyword>
<reference evidence="7" key="1">
    <citation type="submission" date="2006-10" db="EMBL/GenBank/DDBJ databases">
        <authorList>
            <person name="Amadeo P."/>
            <person name="Zhao Q."/>
            <person name="Wortman J."/>
            <person name="Fraser-Liggett C."/>
            <person name="Carlton J."/>
        </authorList>
    </citation>
    <scope>NUCLEOTIDE SEQUENCE</scope>
    <source>
        <strain evidence="7">G3</strain>
    </source>
</reference>
<dbReference type="OMA" id="KLIRSCK"/>
<keyword evidence="8" id="KW-1185">Reference proteome</keyword>
<evidence type="ECO:0000256" key="4">
    <source>
        <dbReference type="ARBA" id="ARBA00022989"/>
    </source>
</evidence>
<gene>
    <name evidence="7" type="ORF">TVAG_333140</name>
</gene>
<dbReference type="InParanoid" id="A2EHB0"/>
<feature type="transmembrane region" description="Helical" evidence="6">
    <location>
        <begin position="375"/>
        <end position="398"/>
    </location>
</feature>
<dbReference type="EMBL" id="DS113388">
    <property type="protein sequence ID" value="EAY07989.1"/>
    <property type="molecule type" value="Genomic_DNA"/>
</dbReference>
<protein>
    <submittedName>
        <fullName evidence="7">LMBR1-like conserved region family protein</fullName>
    </submittedName>
</protein>
<comment type="subcellular location">
    <subcellularLocation>
        <location evidence="1">Membrane</location>
        <topology evidence="1">Multi-pass membrane protein</topology>
    </subcellularLocation>
</comment>
<dbReference type="PANTHER" id="PTHR21355">
    <property type="entry name" value="G-PROTEIN COUPLED RECEPTOR-ASSOCIATED PROTEIN LMBRD2"/>
    <property type="match status" value="1"/>
</dbReference>
<evidence type="ECO:0000256" key="2">
    <source>
        <dbReference type="ARBA" id="ARBA00010487"/>
    </source>
</evidence>
<dbReference type="STRING" id="5722.A2EHB0"/>
<dbReference type="Proteomes" id="UP000001542">
    <property type="component" value="Unassembled WGS sequence"/>
</dbReference>
<reference evidence="7" key="2">
    <citation type="journal article" date="2007" name="Science">
        <title>Draft genome sequence of the sexually transmitted pathogen Trichomonas vaginalis.</title>
        <authorList>
            <person name="Carlton J.M."/>
            <person name="Hirt R.P."/>
            <person name="Silva J.C."/>
            <person name="Delcher A.L."/>
            <person name="Schatz M."/>
            <person name="Zhao Q."/>
            <person name="Wortman J.R."/>
            <person name="Bidwell S.L."/>
            <person name="Alsmark U.C.M."/>
            <person name="Besteiro S."/>
            <person name="Sicheritz-Ponten T."/>
            <person name="Noel C.J."/>
            <person name="Dacks J.B."/>
            <person name="Foster P.G."/>
            <person name="Simillion C."/>
            <person name="Van de Peer Y."/>
            <person name="Miranda-Saavedra D."/>
            <person name="Barton G.J."/>
            <person name="Westrop G.D."/>
            <person name="Mueller S."/>
            <person name="Dessi D."/>
            <person name="Fiori P.L."/>
            <person name="Ren Q."/>
            <person name="Paulsen I."/>
            <person name="Zhang H."/>
            <person name="Bastida-Corcuera F.D."/>
            <person name="Simoes-Barbosa A."/>
            <person name="Brown M.T."/>
            <person name="Hayes R.D."/>
            <person name="Mukherjee M."/>
            <person name="Okumura C.Y."/>
            <person name="Schneider R."/>
            <person name="Smith A.J."/>
            <person name="Vanacova S."/>
            <person name="Villalvazo M."/>
            <person name="Haas B.J."/>
            <person name="Pertea M."/>
            <person name="Feldblyum T.V."/>
            <person name="Utterback T.R."/>
            <person name="Shu C.L."/>
            <person name="Osoegawa K."/>
            <person name="de Jong P.J."/>
            <person name="Hrdy I."/>
            <person name="Horvathova L."/>
            <person name="Zubacova Z."/>
            <person name="Dolezal P."/>
            <person name="Malik S.B."/>
            <person name="Logsdon J.M. Jr."/>
            <person name="Henze K."/>
            <person name="Gupta A."/>
            <person name="Wang C.C."/>
            <person name="Dunne R.L."/>
            <person name="Upcroft J.A."/>
            <person name="Upcroft P."/>
            <person name="White O."/>
            <person name="Salzberg S.L."/>
            <person name="Tang P."/>
            <person name="Chiu C.-H."/>
            <person name="Lee Y.-S."/>
            <person name="Embley T.M."/>
            <person name="Coombs G.H."/>
            <person name="Mottram J.C."/>
            <person name="Tachezy J."/>
            <person name="Fraser-Liggett C.M."/>
            <person name="Johnson P.J."/>
        </authorList>
    </citation>
    <scope>NUCLEOTIDE SEQUENCE [LARGE SCALE GENOMIC DNA]</scope>
    <source>
        <strain evidence="7">G3</strain>
    </source>
</reference>
<feature type="transmembrane region" description="Helical" evidence="6">
    <location>
        <begin position="6"/>
        <end position="26"/>
    </location>
</feature>
<name>A2EHB0_TRIV3</name>
<feature type="transmembrane region" description="Helical" evidence="6">
    <location>
        <begin position="418"/>
        <end position="437"/>
    </location>
</feature>
<dbReference type="PANTHER" id="PTHR21355:SF0">
    <property type="entry name" value="G-PROTEIN COUPLED RECEPTOR-ASSOCIATED PROTEIN LMBRD2"/>
    <property type="match status" value="1"/>
</dbReference>
<dbReference type="VEuPathDB" id="TrichDB:TVAGG3_0933930"/>
<keyword evidence="5 6" id="KW-0472">Membrane</keyword>
<dbReference type="VEuPathDB" id="TrichDB:TVAG_333140"/>
<dbReference type="Pfam" id="PF04791">
    <property type="entry name" value="LMBR1"/>
    <property type="match status" value="1"/>
</dbReference>
<feature type="transmembrane region" description="Helical" evidence="6">
    <location>
        <begin position="38"/>
        <end position="59"/>
    </location>
</feature>
<feature type="transmembrane region" description="Helical" evidence="6">
    <location>
        <begin position="150"/>
        <end position="172"/>
    </location>
</feature>